<dbReference type="InterPro" id="IPR027417">
    <property type="entry name" value="P-loop_NTPase"/>
</dbReference>
<feature type="domain" description="AAA+ ATPase" evidence="16">
    <location>
        <begin position="329"/>
        <end position="465"/>
    </location>
</feature>
<dbReference type="HOGENOM" id="CLU_308246_0_0_1"/>
<dbReference type="Pfam" id="PF00004">
    <property type="entry name" value="AAA"/>
    <property type="match status" value="1"/>
</dbReference>
<feature type="transmembrane region" description="Helical" evidence="15">
    <location>
        <begin position="835"/>
        <end position="855"/>
    </location>
</feature>
<evidence type="ECO:0000256" key="9">
    <source>
        <dbReference type="ARBA" id="ARBA00022801"/>
    </source>
</evidence>
<comment type="subcellular location">
    <subcellularLocation>
        <location evidence="1">Membrane</location>
        <topology evidence="1">Multi-pass membrane protein</topology>
    </subcellularLocation>
    <subcellularLocation>
        <location evidence="2">Plastid</location>
        <location evidence="2">Chloroplast</location>
    </subcellularLocation>
</comment>
<dbReference type="Gene3D" id="1.10.8.60">
    <property type="match status" value="1"/>
</dbReference>
<evidence type="ECO:0000313" key="17">
    <source>
        <dbReference type="EnsemblPlants" id="Bo5g152630.1"/>
    </source>
</evidence>
<evidence type="ECO:0000313" key="18">
    <source>
        <dbReference type="Proteomes" id="UP000032141"/>
    </source>
</evidence>
<dbReference type="Pfam" id="PF03661">
    <property type="entry name" value="TMEM33_Pom33"/>
    <property type="match status" value="1"/>
</dbReference>
<feature type="compositionally biased region" description="Polar residues" evidence="14">
    <location>
        <begin position="897"/>
        <end position="906"/>
    </location>
</feature>
<dbReference type="AlphaFoldDB" id="A0A0D3CN86"/>
<feature type="transmembrane region" description="Helical" evidence="15">
    <location>
        <begin position="700"/>
        <end position="719"/>
    </location>
</feature>
<dbReference type="InterPro" id="IPR011546">
    <property type="entry name" value="Pept_M41_FtsH_extracell"/>
</dbReference>
<feature type="region of interest" description="Disordered" evidence="14">
    <location>
        <begin position="897"/>
        <end position="921"/>
    </location>
</feature>
<evidence type="ECO:0000256" key="5">
    <source>
        <dbReference type="ARBA" id="ARBA00022640"/>
    </source>
</evidence>
<protein>
    <recommendedName>
        <fullName evidence="16">AAA+ ATPase domain-containing protein</fullName>
    </recommendedName>
</protein>
<keyword evidence="7 15" id="KW-0812">Transmembrane</keyword>
<evidence type="ECO:0000256" key="8">
    <source>
        <dbReference type="ARBA" id="ARBA00022741"/>
    </source>
</evidence>
<evidence type="ECO:0000256" key="2">
    <source>
        <dbReference type="ARBA" id="ARBA00004229"/>
    </source>
</evidence>
<feature type="region of interest" description="Disordered" evidence="14">
    <location>
        <begin position="645"/>
        <end position="692"/>
    </location>
</feature>
<dbReference type="GO" id="GO:0016887">
    <property type="term" value="F:ATP hydrolysis activity"/>
    <property type="evidence" value="ECO:0007669"/>
    <property type="project" value="InterPro"/>
</dbReference>
<reference evidence="17 18" key="1">
    <citation type="journal article" date="2014" name="Genome Biol.">
        <title>Transcriptome and methylome profiling reveals relics of genome dominance in the mesopolyploid Brassica oleracea.</title>
        <authorList>
            <person name="Parkin I.A."/>
            <person name="Koh C."/>
            <person name="Tang H."/>
            <person name="Robinson S.J."/>
            <person name="Kagale S."/>
            <person name="Clarke W.E."/>
            <person name="Town C.D."/>
            <person name="Nixon J."/>
            <person name="Krishnakumar V."/>
            <person name="Bidwell S.L."/>
            <person name="Denoeud F."/>
            <person name="Belcram H."/>
            <person name="Links M.G."/>
            <person name="Just J."/>
            <person name="Clarke C."/>
            <person name="Bender T."/>
            <person name="Huebert T."/>
            <person name="Mason A.S."/>
            <person name="Pires J.C."/>
            <person name="Barker G."/>
            <person name="Moore J."/>
            <person name="Walley P.G."/>
            <person name="Manoli S."/>
            <person name="Batley J."/>
            <person name="Edwards D."/>
            <person name="Nelson M.N."/>
            <person name="Wang X."/>
            <person name="Paterson A.H."/>
            <person name="King G."/>
            <person name="Bancroft I."/>
            <person name="Chalhoub B."/>
            <person name="Sharpe A.G."/>
        </authorList>
    </citation>
    <scope>NUCLEOTIDE SEQUENCE</scope>
    <source>
        <strain evidence="17 18">cv. TO1000</strain>
    </source>
</reference>
<evidence type="ECO:0000259" key="16">
    <source>
        <dbReference type="SMART" id="SM00382"/>
    </source>
</evidence>
<keyword evidence="18" id="KW-1185">Reference proteome</keyword>
<name>A0A0D3CN86_BRAOL</name>
<keyword evidence="8" id="KW-0547">Nucleotide-binding</keyword>
<evidence type="ECO:0000256" key="11">
    <source>
        <dbReference type="ARBA" id="ARBA00022946"/>
    </source>
</evidence>
<evidence type="ECO:0000256" key="7">
    <source>
        <dbReference type="ARBA" id="ARBA00022692"/>
    </source>
</evidence>
<feature type="compositionally biased region" description="Polar residues" evidence="14">
    <location>
        <begin position="660"/>
        <end position="674"/>
    </location>
</feature>
<dbReference type="PANTHER" id="PTHR23076">
    <property type="entry name" value="METALLOPROTEASE M41 FTSH"/>
    <property type="match status" value="1"/>
</dbReference>
<keyword evidence="5" id="KW-0934">Plastid</keyword>
<dbReference type="Gene3D" id="3.40.50.300">
    <property type="entry name" value="P-loop containing nucleotide triphosphate hydrolases"/>
    <property type="match status" value="1"/>
</dbReference>
<dbReference type="FunFam" id="1.10.8.60:FF:000061">
    <property type="entry name" value="Probable inactive ATP-dependent zinc metalloprotease FTSHI 4, chloroplastic"/>
    <property type="match status" value="1"/>
</dbReference>
<dbReference type="GO" id="GO:0009535">
    <property type="term" value="C:chloroplast thylakoid membrane"/>
    <property type="evidence" value="ECO:0007669"/>
    <property type="project" value="TreeGrafter"/>
</dbReference>
<organism evidence="17 18">
    <name type="scientific">Brassica oleracea var. oleracea</name>
    <dbReference type="NCBI Taxonomy" id="109376"/>
    <lineage>
        <taxon>Eukaryota</taxon>
        <taxon>Viridiplantae</taxon>
        <taxon>Streptophyta</taxon>
        <taxon>Embryophyta</taxon>
        <taxon>Tracheophyta</taxon>
        <taxon>Spermatophyta</taxon>
        <taxon>Magnoliopsida</taxon>
        <taxon>eudicotyledons</taxon>
        <taxon>Gunneridae</taxon>
        <taxon>Pentapetalae</taxon>
        <taxon>rosids</taxon>
        <taxon>malvids</taxon>
        <taxon>Brassicales</taxon>
        <taxon>Brassicaceae</taxon>
        <taxon>Brassiceae</taxon>
        <taxon>Brassica</taxon>
    </lineage>
</organism>
<dbReference type="InterPro" id="IPR003593">
    <property type="entry name" value="AAA+_ATPase"/>
</dbReference>
<feature type="transmembrane region" description="Helical" evidence="15">
    <location>
        <begin position="725"/>
        <end position="746"/>
    </location>
</feature>
<evidence type="ECO:0000256" key="13">
    <source>
        <dbReference type="ARBA" id="ARBA00023136"/>
    </source>
</evidence>
<dbReference type="FunFam" id="3.40.50.300:FF:000277">
    <property type="entry name" value="ATP-dependent zinc metalloprotease FtsH"/>
    <property type="match status" value="1"/>
</dbReference>
<dbReference type="InterPro" id="IPR003959">
    <property type="entry name" value="ATPase_AAA_core"/>
</dbReference>
<sequence length="958" mass="106993">MAINVLCSDQFHLKVANPPDRFSRRTVYSRISELNLSVARTKNLSFCCKRLGRFSCNSEVKRLVNGENGTSKGTRRRRFSLRLRPRLRLLSMRLGRFDLRASLEDFRLFLRKNIKRVILSTGVAVIFGLCYLFLRLTAVPSPSIVPYSDFVTNLRGGSVSKVLLEEGSRRIYYNTAEENVEVVEDVDKSETLEEPAAEVAVTKDVRPKVRALAPVWKYVTRKVDHDEKFLLGLMREKGITYSSAPQSALKSMRTALITIITLWIPLTPLMWLLYRQLSASNSPAKKRRSKNPTVGFDDVEGVDSAKDELVEIVSCLQGSINYKKLGARLPRGVLLVGPPGTGKTLLARAVAGEAGVPFFSVSASEFVEMFVGRGAARIRDLFSAARKNSPSIIFIDELDAVGGKRGRSFNDERDQTLNQLLTEMDGFESDIKVIVIAATNRPEALDPALCRPGRFSRKVVVAEPDQEGRRKILAVHLRDVPLEEDAFLICDLVASLTPGFVGADLANIVNEAALLAARRGGEAVAREDIMEAIERAKYGINDKEVKARTLGNELSKLFPWMPSLAGRNGPDQDGLQGPLGGDDPQRLKKIAAAAYEYDNDARWVDYWSNILIPPHMASRPEVVEHYKRKFYQRYVDPDLVVEPMASSSSSSQSARPSASTNANEQARSRNSGSVPRTTGPSATAGASPSSGRWDQQTIQFSVNAWVFVIAVLAVLPLVPKNLSNRAYRLSFMGTACSSLYSLYSLYGRPSAWNMQGLQVYFQSIMGAKDFIYFIYCLTFVTSHLCVKFALIPILCRALEQLAKFLRRNFARSTIYRKYLEDPCVWVESNTTTLNILSSQAEIAIGFLLIISLLSWQRNIIQTFMYWQVRLFKCFSCFAFGSESSYLSIGSTSPTIEADVSSTSNSRIPPEHVEQNREDGESDYPTVRSLLEYSGHCRQEMVVQVKNQQKNAEVTFETP</sequence>
<keyword evidence="9" id="KW-0378">Hydrolase</keyword>
<dbReference type="GO" id="GO:0006508">
    <property type="term" value="P:proteolysis"/>
    <property type="evidence" value="ECO:0007669"/>
    <property type="project" value="UniProtKB-KW"/>
</dbReference>
<dbReference type="InterPro" id="IPR003960">
    <property type="entry name" value="ATPase_AAA_CS"/>
</dbReference>
<evidence type="ECO:0000256" key="6">
    <source>
        <dbReference type="ARBA" id="ARBA00022670"/>
    </source>
</evidence>
<dbReference type="SMART" id="SM00382">
    <property type="entry name" value="AAA"/>
    <property type="match status" value="1"/>
</dbReference>
<feature type="compositionally biased region" description="Low complexity" evidence="14">
    <location>
        <begin position="645"/>
        <end position="659"/>
    </location>
</feature>
<keyword evidence="13 15" id="KW-0472">Membrane</keyword>
<dbReference type="GO" id="GO:0005524">
    <property type="term" value="F:ATP binding"/>
    <property type="evidence" value="ECO:0007669"/>
    <property type="project" value="UniProtKB-KW"/>
</dbReference>
<dbReference type="InterPro" id="IPR005344">
    <property type="entry name" value="TMEM33/Pom33"/>
</dbReference>
<dbReference type="PROSITE" id="PS00674">
    <property type="entry name" value="AAA"/>
    <property type="match status" value="1"/>
</dbReference>
<evidence type="ECO:0000256" key="14">
    <source>
        <dbReference type="SAM" id="MobiDB-lite"/>
    </source>
</evidence>
<reference evidence="17" key="2">
    <citation type="submission" date="2015-03" db="UniProtKB">
        <authorList>
            <consortium name="EnsemblPlants"/>
        </authorList>
    </citation>
    <scope>IDENTIFICATION</scope>
</reference>
<evidence type="ECO:0000256" key="12">
    <source>
        <dbReference type="ARBA" id="ARBA00022989"/>
    </source>
</evidence>
<keyword evidence="12 15" id="KW-1133">Transmembrane helix</keyword>
<feature type="transmembrane region" description="Helical" evidence="15">
    <location>
        <begin position="770"/>
        <end position="794"/>
    </location>
</feature>
<evidence type="ECO:0000256" key="1">
    <source>
        <dbReference type="ARBA" id="ARBA00004141"/>
    </source>
</evidence>
<evidence type="ECO:0000256" key="3">
    <source>
        <dbReference type="ARBA" id="ARBA00006914"/>
    </source>
</evidence>
<keyword evidence="6" id="KW-0645">Protease</keyword>
<dbReference type="STRING" id="109376.A0A0D3CN86"/>
<dbReference type="Gramene" id="Bo5g152630.1">
    <property type="protein sequence ID" value="Bo5g152630.1"/>
    <property type="gene ID" value="Bo5g152630"/>
</dbReference>
<feature type="compositionally biased region" description="Low complexity" evidence="14">
    <location>
        <begin position="675"/>
        <end position="692"/>
    </location>
</feature>
<dbReference type="Proteomes" id="UP000032141">
    <property type="component" value="Chromosome C5"/>
</dbReference>
<comment type="similarity">
    <text evidence="3">Belongs to the AAA ATPase family.</text>
</comment>
<dbReference type="Pfam" id="PF17862">
    <property type="entry name" value="AAA_lid_3"/>
    <property type="match status" value="1"/>
</dbReference>
<dbReference type="InterPro" id="IPR041569">
    <property type="entry name" value="AAA_lid_3"/>
</dbReference>
<keyword evidence="10" id="KW-0067">ATP-binding</keyword>
<dbReference type="PANTHER" id="PTHR23076:SF110">
    <property type="entry name" value="INACTIVE ATP-DEPENDENT ZINC METALLOPROTEASE FTSHI 3, CHLOROPLASTIC-RELATED"/>
    <property type="match status" value="1"/>
</dbReference>
<proteinExistence type="inferred from homology"/>
<dbReference type="CDD" id="cd19501">
    <property type="entry name" value="RecA-like_FtsH"/>
    <property type="match status" value="1"/>
</dbReference>
<evidence type="ECO:0000256" key="15">
    <source>
        <dbReference type="SAM" id="Phobius"/>
    </source>
</evidence>
<feature type="transmembrane region" description="Helical" evidence="15">
    <location>
        <begin position="255"/>
        <end position="274"/>
    </location>
</feature>
<dbReference type="EnsemblPlants" id="Bo5g152630.1">
    <property type="protein sequence ID" value="Bo5g152630.1"/>
    <property type="gene ID" value="Bo5g152630"/>
</dbReference>
<evidence type="ECO:0000256" key="10">
    <source>
        <dbReference type="ARBA" id="ARBA00022840"/>
    </source>
</evidence>
<dbReference type="GO" id="GO:0008270">
    <property type="term" value="F:zinc ion binding"/>
    <property type="evidence" value="ECO:0007669"/>
    <property type="project" value="InterPro"/>
</dbReference>
<evidence type="ECO:0000256" key="4">
    <source>
        <dbReference type="ARBA" id="ARBA00022528"/>
    </source>
</evidence>
<dbReference type="GO" id="GO:0004222">
    <property type="term" value="F:metalloendopeptidase activity"/>
    <property type="evidence" value="ECO:0007669"/>
    <property type="project" value="InterPro"/>
</dbReference>
<keyword evidence="11" id="KW-0809">Transit peptide</keyword>
<dbReference type="Pfam" id="PF06480">
    <property type="entry name" value="FtsH_ext"/>
    <property type="match status" value="1"/>
</dbReference>
<accession>A0A0D3CN86</accession>
<keyword evidence="4" id="KW-0150">Chloroplast</keyword>
<dbReference type="SUPFAM" id="SSF52540">
    <property type="entry name" value="P-loop containing nucleoside triphosphate hydrolases"/>
    <property type="match status" value="1"/>
</dbReference>
<dbReference type="eggNOG" id="KOG0731">
    <property type="taxonomic scope" value="Eukaryota"/>
</dbReference>
<dbReference type="GO" id="GO:0004176">
    <property type="term" value="F:ATP-dependent peptidase activity"/>
    <property type="evidence" value="ECO:0007669"/>
    <property type="project" value="InterPro"/>
</dbReference>
<feature type="compositionally biased region" description="Basic and acidic residues" evidence="14">
    <location>
        <begin position="908"/>
        <end position="918"/>
    </location>
</feature>
<feature type="transmembrane region" description="Helical" evidence="15">
    <location>
        <begin position="117"/>
        <end position="134"/>
    </location>
</feature>